<accession>D2RGG5</accession>
<dbReference type="STRING" id="572546.Arcpr_0320"/>
<keyword evidence="4 5" id="KW-0378">Hydrolase</keyword>
<dbReference type="InterPro" id="IPR014856">
    <property type="entry name" value="RNA_free_RNase_P"/>
</dbReference>
<dbReference type="GeneID" id="8738973"/>
<dbReference type="PANTHER" id="PTHR41173:SF1">
    <property type="entry name" value="RNA-FREE RIBONUCLEASE P"/>
    <property type="match status" value="1"/>
</dbReference>
<name>D2RGG5_ARCPA</name>
<gene>
    <name evidence="6" type="ordered locus">Arcpr_0320</name>
</gene>
<dbReference type="HOGENOM" id="CLU_109672_0_0_2"/>
<dbReference type="NCBIfam" id="TIGR03875">
    <property type="entry name" value="RNA_lig_partner"/>
    <property type="match status" value="1"/>
</dbReference>
<dbReference type="Proteomes" id="UP000001901">
    <property type="component" value="Chromosome"/>
</dbReference>
<protein>
    <recommendedName>
        <fullName evidence="5">RNA-free ribonuclease P</fullName>
        <shortName evidence="5">RNA-free RNase P</shortName>
        <ecNumber evidence="5">3.1.26.5</ecNumber>
    </recommendedName>
    <alternativeName>
        <fullName evidence="5">Protein-only RNase P</fullName>
    </alternativeName>
</protein>
<dbReference type="PANTHER" id="PTHR41173">
    <property type="entry name" value="UPF0278 PROTEIN TK1425"/>
    <property type="match status" value="1"/>
</dbReference>
<dbReference type="NCBIfam" id="NF003343">
    <property type="entry name" value="PRK04358.1-4"/>
    <property type="match status" value="1"/>
</dbReference>
<organism evidence="6 7">
    <name type="scientific">Archaeoglobus profundus (strain DSM 5631 / JCM 9629 / NBRC 100127 / Av18)</name>
    <dbReference type="NCBI Taxonomy" id="572546"/>
    <lineage>
        <taxon>Archaea</taxon>
        <taxon>Methanobacteriati</taxon>
        <taxon>Methanobacteriota</taxon>
        <taxon>Archaeoglobi</taxon>
        <taxon>Archaeoglobales</taxon>
        <taxon>Archaeoglobaceae</taxon>
        <taxon>Archaeoglobus</taxon>
    </lineage>
</organism>
<evidence type="ECO:0000256" key="4">
    <source>
        <dbReference type="ARBA" id="ARBA00022801"/>
    </source>
</evidence>
<dbReference type="GO" id="GO:0001682">
    <property type="term" value="P:tRNA 5'-leader removal"/>
    <property type="evidence" value="ECO:0007669"/>
    <property type="project" value="UniProtKB-UniRule"/>
</dbReference>
<proteinExistence type="inferred from homology"/>
<keyword evidence="2 5" id="KW-0540">Nuclease</keyword>
<dbReference type="eggNOG" id="arCOG00720">
    <property type="taxonomic scope" value="Archaea"/>
</dbReference>
<keyword evidence="1 5" id="KW-0819">tRNA processing</keyword>
<dbReference type="GO" id="GO:0004526">
    <property type="term" value="F:ribonuclease P activity"/>
    <property type="evidence" value="ECO:0007669"/>
    <property type="project" value="UniProtKB-UniRule"/>
</dbReference>
<evidence type="ECO:0000256" key="5">
    <source>
        <dbReference type="HAMAP-Rule" id="MF_01078"/>
    </source>
</evidence>
<evidence type="ECO:0000313" key="7">
    <source>
        <dbReference type="Proteomes" id="UP000001901"/>
    </source>
</evidence>
<comment type="function">
    <text evidence="5">RNA-free RNase P that catalyzes the removal of the 5'-leader sequence from pre-tRNA to produce the mature 5'-terminus.</text>
</comment>
<keyword evidence="7" id="KW-1185">Reference proteome</keyword>
<dbReference type="PaxDb" id="572546-Arcpr_0320"/>
<dbReference type="AlphaFoldDB" id="D2RGG5"/>
<evidence type="ECO:0000256" key="2">
    <source>
        <dbReference type="ARBA" id="ARBA00022722"/>
    </source>
</evidence>
<dbReference type="EC" id="3.1.26.5" evidence="5"/>
<comment type="catalytic activity">
    <reaction evidence="5">
        <text>Endonucleolytic cleavage of RNA, removing 5'-extranucleotides from tRNA precursor.</text>
        <dbReference type="EC" id="3.1.26.5"/>
    </reaction>
</comment>
<dbReference type="KEGG" id="apo:Arcpr_0320"/>
<dbReference type="RefSeq" id="WP_012939726.1">
    <property type="nucleotide sequence ID" value="NC_013741.1"/>
</dbReference>
<dbReference type="Pfam" id="PF08745">
    <property type="entry name" value="PIN_5"/>
    <property type="match status" value="1"/>
</dbReference>
<evidence type="ECO:0000313" key="6">
    <source>
        <dbReference type="EMBL" id="ADB57390.1"/>
    </source>
</evidence>
<sequence>MRQRFVLDTTAITDASLRAKEKCESLCECAHKILGLIALARLKLNISCYILYPTVYAEIVSFLKRYKCDPDVFVKLDTWLVKKSPNRYEVMIPAIIFYEYVSTVRGRINKGRKIAEEFIWESSAVTLKALMEEKSKEDIEKEVGALIGKFRDKYKTAMRQGILDSPPDLDVLLLAKELSAGVVSSDVGIRKWSERLGLRFIEASKFPRMIKEYLRMMGYDVEVVDEGEVEIPEVEEFEEEEEEETI</sequence>
<comment type="similarity">
    <text evidence="5">Belongs to the HARP family.</text>
</comment>
<dbReference type="OrthoDB" id="95197at2157"/>
<dbReference type="HAMAP" id="MF_01078">
    <property type="entry name" value="RNA_free_RNase_P"/>
    <property type="match status" value="1"/>
</dbReference>
<keyword evidence="3 5" id="KW-0255">Endonuclease</keyword>
<reference evidence="6 7" key="1">
    <citation type="journal article" date="2010" name="Stand. Genomic Sci.">
        <title>Complete genome sequence of Archaeoglobus profundus type strain (AV18).</title>
        <authorList>
            <person name="von Jan M."/>
            <person name="Lapidus A."/>
            <person name="Del Rio T.G."/>
            <person name="Copeland A."/>
            <person name="Tice H."/>
            <person name="Cheng J.F."/>
            <person name="Lucas S."/>
            <person name="Chen F."/>
            <person name="Nolan M."/>
            <person name="Goodwin L."/>
            <person name="Han C."/>
            <person name="Pitluck S."/>
            <person name="Liolios K."/>
            <person name="Ivanova N."/>
            <person name="Mavromatis K."/>
            <person name="Ovchinnikova G."/>
            <person name="Chertkov O."/>
            <person name="Pati A."/>
            <person name="Chen A."/>
            <person name="Palaniappan K."/>
            <person name="Land M."/>
            <person name="Hauser L."/>
            <person name="Chang Y.J."/>
            <person name="Jeffries C.D."/>
            <person name="Saunders E."/>
            <person name="Brettin T."/>
            <person name="Detter J.C."/>
            <person name="Chain P."/>
            <person name="Eichinger K."/>
            <person name="Huber H."/>
            <person name="Spring S."/>
            <person name="Rohde M."/>
            <person name="Goker M."/>
            <person name="Wirth R."/>
            <person name="Woyke T."/>
            <person name="Bristow J."/>
            <person name="Eisen J.A."/>
            <person name="Markowitz V."/>
            <person name="Hugenholtz P."/>
            <person name="Kyrpides N.C."/>
            <person name="Klenk H.P."/>
        </authorList>
    </citation>
    <scope>NUCLEOTIDE SEQUENCE [LARGE SCALE GENOMIC DNA]</scope>
    <source>
        <strain evidence="7">DSM 5631 / JCM 9629 / NBRC 100127 / Av18</strain>
    </source>
</reference>
<evidence type="ECO:0000256" key="1">
    <source>
        <dbReference type="ARBA" id="ARBA00022694"/>
    </source>
</evidence>
<dbReference type="EMBL" id="CP001857">
    <property type="protein sequence ID" value="ADB57390.1"/>
    <property type="molecule type" value="Genomic_DNA"/>
</dbReference>
<dbReference type="CDD" id="cd18691">
    <property type="entry name" value="PIN_VapC-like"/>
    <property type="match status" value="1"/>
</dbReference>
<evidence type="ECO:0000256" key="3">
    <source>
        <dbReference type="ARBA" id="ARBA00022759"/>
    </source>
</evidence>